<proteinExistence type="predicted"/>
<evidence type="ECO:0000313" key="2">
    <source>
        <dbReference type="Proteomes" id="UP000485058"/>
    </source>
</evidence>
<dbReference type="AlphaFoldDB" id="A0A6A0AJT3"/>
<sequence>MPDVTELQCACVPSLPSAGHPIGNIATKPKRRDAAYNVTSDQAANSAPMVPQVQGWGEVQRISLRQRISSLACTVRGEHYRVKISENDMAPIL</sequence>
<organism evidence="1 2">
    <name type="scientific">Haematococcus lacustris</name>
    <name type="common">Green alga</name>
    <name type="synonym">Haematococcus pluvialis</name>
    <dbReference type="NCBI Taxonomy" id="44745"/>
    <lineage>
        <taxon>Eukaryota</taxon>
        <taxon>Viridiplantae</taxon>
        <taxon>Chlorophyta</taxon>
        <taxon>core chlorophytes</taxon>
        <taxon>Chlorophyceae</taxon>
        <taxon>CS clade</taxon>
        <taxon>Chlamydomonadales</taxon>
        <taxon>Haematococcaceae</taxon>
        <taxon>Haematococcus</taxon>
    </lineage>
</organism>
<dbReference type="Proteomes" id="UP000485058">
    <property type="component" value="Unassembled WGS sequence"/>
</dbReference>
<keyword evidence="2" id="KW-1185">Reference proteome</keyword>
<accession>A0A6A0AJT3</accession>
<evidence type="ECO:0000313" key="1">
    <source>
        <dbReference type="EMBL" id="GFH33066.1"/>
    </source>
</evidence>
<name>A0A6A0AJT3_HAELA</name>
<dbReference type="EMBL" id="BLLF01007683">
    <property type="protein sequence ID" value="GFH33066.1"/>
    <property type="molecule type" value="Genomic_DNA"/>
</dbReference>
<gene>
    <name evidence="1" type="ORF">HaLaN_32381</name>
</gene>
<protein>
    <submittedName>
        <fullName evidence="1">Uncharacterized protein</fullName>
    </submittedName>
</protein>
<comment type="caution">
    <text evidence="1">The sequence shown here is derived from an EMBL/GenBank/DDBJ whole genome shotgun (WGS) entry which is preliminary data.</text>
</comment>
<reference evidence="1 2" key="1">
    <citation type="submission" date="2020-02" db="EMBL/GenBank/DDBJ databases">
        <title>Draft genome sequence of Haematococcus lacustris strain NIES-144.</title>
        <authorList>
            <person name="Morimoto D."/>
            <person name="Nakagawa S."/>
            <person name="Yoshida T."/>
            <person name="Sawayama S."/>
        </authorList>
    </citation>
    <scope>NUCLEOTIDE SEQUENCE [LARGE SCALE GENOMIC DNA]</scope>
    <source>
        <strain evidence="1 2">NIES-144</strain>
    </source>
</reference>